<reference evidence="6 7" key="1">
    <citation type="submission" date="2019-10" db="EMBL/GenBank/DDBJ databases">
        <title>Cardiobacteriales fam. a chemoheterotrophic member of the order Cardiobacteriales, and proposal of Cardiobacteriales fam. nov.</title>
        <authorList>
            <person name="Wang C."/>
        </authorList>
    </citation>
    <scope>NUCLEOTIDE SEQUENCE [LARGE SCALE GENOMIC DNA]</scope>
    <source>
        <strain evidence="6 7">ML27</strain>
    </source>
</reference>
<name>A0A6N7EYA5_9GAMM</name>
<feature type="transmembrane region" description="Helical" evidence="5">
    <location>
        <begin position="16"/>
        <end position="40"/>
    </location>
</feature>
<evidence type="ECO:0000256" key="4">
    <source>
        <dbReference type="ARBA" id="ARBA00023136"/>
    </source>
</evidence>
<dbReference type="Proteomes" id="UP000471298">
    <property type="component" value="Unassembled WGS sequence"/>
</dbReference>
<dbReference type="InterPro" id="IPR019109">
    <property type="entry name" value="MamF_MmsF"/>
</dbReference>
<protein>
    <recommendedName>
        <fullName evidence="8">DUF4870 domain-containing protein</fullName>
    </recommendedName>
</protein>
<feature type="transmembrane region" description="Helical" evidence="5">
    <location>
        <begin position="60"/>
        <end position="92"/>
    </location>
</feature>
<proteinExistence type="predicted"/>
<dbReference type="Pfam" id="PF09685">
    <property type="entry name" value="MamF_MmsF"/>
    <property type="match status" value="1"/>
</dbReference>
<gene>
    <name evidence="6" type="ORF">GCU85_05090</name>
</gene>
<dbReference type="EMBL" id="WHNW01000004">
    <property type="protein sequence ID" value="MPV86107.1"/>
    <property type="molecule type" value="Genomic_DNA"/>
</dbReference>
<keyword evidence="2 5" id="KW-0812">Transmembrane</keyword>
<comment type="caution">
    <text evidence="6">The sequence shown here is derived from an EMBL/GenBank/DDBJ whole genome shotgun (WGS) entry which is preliminary data.</text>
</comment>
<accession>A0A6N7EYA5</accession>
<evidence type="ECO:0000256" key="3">
    <source>
        <dbReference type="ARBA" id="ARBA00022989"/>
    </source>
</evidence>
<dbReference type="AlphaFoldDB" id="A0A6N7EYA5"/>
<sequence length="115" mass="13108">MLDENMAHPNSGTANAIYILYLVNIVVPFLGIIGVIMAYVKQSESPAWLQTHFRFQIRTFWIGILYVVIGIITLAIIIGFFILLFTTVWYIIRCAKGMNALSNRQPIENPASWLF</sequence>
<evidence type="ECO:0000256" key="2">
    <source>
        <dbReference type="ARBA" id="ARBA00022692"/>
    </source>
</evidence>
<evidence type="ECO:0000313" key="7">
    <source>
        <dbReference type="Proteomes" id="UP000471298"/>
    </source>
</evidence>
<comment type="subcellular location">
    <subcellularLocation>
        <location evidence="1">Membrane</location>
        <topology evidence="1">Multi-pass membrane protein</topology>
    </subcellularLocation>
</comment>
<evidence type="ECO:0000256" key="5">
    <source>
        <dbReference type="SAM" id="Phobius"/>
    </source>
</evidence>
<evidence type="ECO:0000313" key="6">
    <source>
        <dbReference type="EMBL" id="MPV86107.1"/>
    </source>
</evidence>
<evidence type="ECO:0000256" key="1">
    <source>
        <dbReference type="ARBA" id="ARBA00004141"/>
    </source>
</evidence>
<organism evidence="6 7">
    <name type="scientific">Ostreibacterium oceani</name>
    <dbReference type="NCBI Taxonomy" id="2654998"/>
    <lineage>
        <taxon>Bacteria</taxon>
        <taxon>Pseudomonadati</taxon>
        <taxon>Pseudomonadota</taxon>
        <taxon>Gammaproteobacteria</taxon>
        <taxon>Cardiobacteriales</taxon>
        <taxon>Ostreibacteriaceae</taxon>
        <taxon>Ostreibacterium</taxon>
    </lineage>
</organism>
<evidence type="ECO:0008006" key="8">
    <source>
        <dbReference type="Google" id="ProtNLM"/>
    </source>
</evidence>
<keyword evidence="4 5" id="KW-0472">Membrane</keyword>
<keyword evidence="7" id="KW-1185">Reference proteome</keyword>
<dbReference type="InParanoid" id="A0A6N7EYA5"/>
<keyword evidence="3 5" id="KW-1133">Transmembrane helix</keyword>